<evidence type="ECO:0000313" key="1">
    <source>
        <dbReference type="EMBL" id="EDM06439.1"/>
    </source>
</evidence>
<sequence length="53" mass="6153">MTSAHAGMLHDISTCWHVSGRMRQLCHWALFSNSMPRREMELTCDMLSMSHQC</sequence>
<dbReference type="AlphaFoldDB" id="A6HK84"/>
<name>A6HK84_RAT</name>
<accession>A6HK84</accession>
<protein>
    <submittedName>
        <fullName evidence="1">RCG32981</fullName>
    </submittedName>
</protein>
<gene>
    <name evidence="1" type="ORF">rCG_32981</name>
</gene>
<dbReference type="Proteomes" id="UP000234681">
    <property type="component" value="Chromosome 10"/>
</dbReference>
<dbReference type="EMBL" id="CH473948">
    <property type="protein sequence ID" value="EDM06439.1"/>
    <property type="molecule type" value="Genomic_DNA"/>
</dbReference>
<proteinExistence type="predicted"/>
<evidence type="ECO:0000313" key="2">
    <source>
        <dbReference type="Proteomes" id="UP000234681"/>
    </source>
</evidence>
<organism evidence="1 2">
    <name type="scientific">Rattus norvegicus</name>
    <name type="common">Rat</name>
    <dbReference type="NCBI Taxonomy" id="10116"/>
    <lineage>
        <taxon>Eukaryota</taxon>
        <taxon>Metazoa</taxon>
        <taxon>Chordata</taxon>
        <taxon>Craniata</taxon>
        <taxon>Vertebrata</taxon>
        <taxon>Euteleostomi</taxon>
        <taxon>Mammalia</taxon>
        <taxon>Eutheria</taxon>
        <taxon>Euarchontoglires</taxon>
        <taxon>Glires</taxon>
        <taxon>Rodentia</taxon>
        <taxon>Myomorpha</taxon>
        <taxon>Muroidea</taxon>
        <taxon>Muridae</taxon>
        <taxon>Murinae</taxon>
        <taxon>Rattus</taxon>
    </lineage>
</organism>
<reference evidence="1 2" key="1">
    <citation type="submission" date="2005-07" db="EMBL/GenBank/DDBJ databases">
        <authorList>
            <person name="Mural R.J."/>
            <person name="Li P.W."/>
            <person name="Adams M.D."/>
            <person name="Amanatides P.G."/>
            <person name="Baden-Tillson H."/>
            <person name="Barnstead M."/>
            <person name="Chin S.H."/>
            <person name="Dew I."/>
            <person name="Evans C.A."/>
            <person name="Ferriera S."/>
            <person name="Flanigan M."/>
            <person name="Fosler C."/>
            <person name="Glodek A."/>
            <person name="Gu Z."/>
            <person name="Holt R.A."/>
            <person name="Jennings D."/>
            <person name="Kraft C.L."/>
            <person name="Lu F."/>
            <person name="Nguyen T."/>
            <person name="Nusskern D.R."/>
            <person name="Pfannkoch C.M."/>
            <person name="Sitter C."/>
            <person name="Sutton G.G."/>
            <person name="Venter J.C."/>
            <person name="Wang Z."/>
            <person name="Woodage T."/>
            <person name="Zheng X.H."/>
            <person name="Zhong F."/>
        </authorList>
    </citation>
    <scope>NUCLEOTIDE SEQUENCE [LARGE SCALE GENOMIC DNA]</scope>
    <source>
        <strain>BN</strain>
        <strain evidence="2">Sprague-Dawley</strain>
    </source>
</reference>